<evidence type="ECO:0000256" key="1">
    <source>
        <dbReference type="ARBA" id="ARBA00009865"/>
    </source>
</evidence>
<organism evidence="5 6">
    <name type="scientific">Enterococcus durans</name>
    <dbReference type="NCBI Taxonomy" id="53345"/>
    <lineage>
        <taxon>Bacteria</taxon>
        <taxon>Bacillati</taxon>
        <taxon>Bacillota</taxon>
        <taxon>Bacilli</taxon>
        <taxon>Lactobacillales</taxon>
        <taxon>Enterococcaceae</taxon>
        <taxon>Enterococcus</taxon>
    </lineage>
</organism>
<dbReference type="PANTHER" id="PTHR22925">
    <property type="entry name" value="GLYCOSYL HYDROLASE 43 FAMILY MEMBER"/>
    <property type="match status" value="1"/>
</dbReference>
<dbReference type="Pfam" id="PF04616">
    <property type="entry name" value="Glyco_hydro_43"/>
    <property type="match status" value="1"/>
</dbReference>
<dbReference type="Proteomes" id="UP000252797">
    <property type="component" value="Unassembled WGS sequence"/>
</dbReference>
<evidence type="ECO:0000313" key="5">
    <source>
        <dbReference type="EMBL" id="RCA10730.1"/>
    </source>
</evidence>
<dbReference type="PANTHER" id="PTHR22925:SF3">
    <property type="entry name" value="GLYCOSYL HYDROLASE FAMILY PROTEIN 43"/>
    <property type="match status" value="1"/>
</dbReference>
<comment type="caution">
    <text evidence="5">The sequence shown here is derived from an EMBL/GenBank/DDBJ whole genome shotgun (WGS) entry which is preliminary data.</text>
</comment>
<dbReference type="AlphaFoldDB" id="A0A367CFF4"/>
<dbReference type="GO" id="GO:0004553">
    <property type="term" value="F:hydrolase activity, hydrolyzing O-glycosyl compounds"/>
    <property type="evidence" value="ECO:0007669"/>
    <property type="project" value="InterPro"/>
</dbReference>
<dbReference type="RefSeq" id="WP_113845655.1">
    <property type="nucleotide sequence ID" value="NZ_LEPB01000004.1"/>
</dbReference>
<name>A0A367CFF4_9ENTE</name>
<accession>A0A367CFF4</accession>
<dbReference type="Gene3D" id="2.115.10.20">
    <property type="entry name" value="Glycosyl hydrolase domain, family 43"/>
    <property type="match status" value="1"/>
</dbReference>
<dbReference type="GO" id="GO:0005975">
    <property type="term" value="P:carbohydrate metabolic process"/>
    <property type="evidence" value="ECO:0007669"/>
    <property type="project" value="InterPro"/>
</dbReference>
<reference evidence="5 6" key="1">
    <citation type="submission" date="2015-06" db="EMBL/GenBank/DDBJ databases">
        <title>The Genome Sequence of Enterococcus durans 4EA1.</title>
        <authorList>
            <consortium name="The Broad Institute Genomics Platform"/>
            <consortium name="The Broad Institute Genome Sequencing Center for Infectious Disease"/>
            <person name="Earl A.M."/>
            <person name="Van Tyne D."/>
            <person name="Lebreton F."/>
            <person name="Saavedra J.T."/>
            <person name="Gilmore M.S."/>
            <person name="Manson Mcguire A."/>
            <person name="Clock S."/>
            <person name="Crupain M."/>
            <person name="Rangan U."/>
            <person name="Young S."/>
            <person name="Abouelleil A."/>
            <person name="Cao P."/>
            <person name="Chapman S.B."/>
            <person name="Griggs A."/>
            <person name="Priest M."/>
            <person name="Shea T."/>
            <person name="Wortman J."/>
            <person name="Nusbaum C."/>
            <person name="Birren B."/>
        </authorList>
    </citation>
    <scope>NUCLEOTIDE SEQUENCE [LARGE SCALE GENOMIC DNA]</scope>
    <source>
        <strain evidence="5 6">4EA1</strain>
    </source>
</reference>
<dbReference type="SUPFAM" id="SSF75005">
    <property type="entry name" value="Arabinanase/levansucrase/invertase"/>
    <property type="match status" value="1"/>
</dbReference>
<proteinExistence type="inferred from homology"/>
<keyword evidence="3 4" id="KW-0326">Glycosidase</keyword>
<evidence type="ECO:0000256" key="2">
    <source>
        <dbReference type="ARBA" id="ARBA00022801"/>
    </source>
</evidence>
<dbReference type="EMBL" id="LEPB01000004">
    <property type="protein sequence ID" value="RCA10730.1"/>
    <property type="molecule type" value="Genomic_DNA"/>
</dbReference>
<evidence type="ECO:0000256" key="3">
    <source>
        <dbReference type="ARBA" id="ARBA00023295"/>
    </source>
</evidence>
<dbReference type="CDD" id="cd18825">
    <property type="entry name" value="GH43_CtGH43-like"/>
    <property type="match status" value="1"/>
</dbReference>
<dbReference type="InterPro" id="IPR023296">
    <property type="entry name" value="Glyco_hydro_beta-prop_sf"/>
</dbReference>
<dbReference type="InterPro" id="IPR006710">
    <property type="entry name" value="Glyco_hydro_43"/>
</dbReference>
<gene>
    <name evidence="5" type="ORF">EA71_01483</name>
</gene>
<comment type="similarity">
    <text evidence="1 4">Belongs to the glycosyl hydrolase 43 family.</text>
</comment>
<evidence type="ECO:0000256" key="4">
    <source>
        <dbReference type="RuleBase" id="RU361187"/>
    </source>
</evidence>
<evidence type="ECO:0008006" key="7">
    <source>
        <dbReference type="Google" id="ProtNLM"/>
    </source>
</evidence>
<protein>
    <recommendedName>
        <fullName evidence="7">Family 43 glycosylhydrolase</fullName>
    </recommendedName>
</protein>
<evidence type="ECO:0000313" key="6">
    <source>
        <dbReference type="Proteomes" id="UP000252797"/>
    </source>
</evidence>
<sequence length="309" mass="36022">MNNKNGEMWYTQDGERIQAHGGMILNYQDKFYWYGENKEGPNVSSSIGGRKVDFIGISCYSSDNLQDWQYQGLVLKASTNPTDLLFKDKIVERPKVVYNKNTHKFVMWFHYDHDDYLYAACGIATSDSPLGPFLLEKIIKPNRKDSRDMTLFKDSEDIYLIHSSDLNKTMYISQLTEDYLDCTGLYTKIMEDQEREAPAIFSQNGYYFMLTSGTTGWEPNAALYSRSTHLFSPHKLIDNPCEGSGYRKTFHAQINYIFEFENKFYLMLDHWKPDDLKESGYSILPIEIFGEKKRDLRVIWTDEPFGGNR</sequence>
<keyword evidence="2 4" id="KW-0378">Hydrolase</keyword>